<proteinExistence type="predicted"/>
<dbReference type="EMBL" id="JACHDB010000001">
    <property type="protein sequence ID" value="MBB5432807.1"/>
    <property type="molecule type" value="Genomic_DNA"/>
</dbReference>
<evidence type="ECO:0000259" key="5">
    <source>
        <dbReference type="Pfam" id="PF13439"/>
    </source>
</evidence>
<feature type="domain" description="Glycosyl transferase family 1" evidence="4">
    <location>
        <begin position="202"/>
        <end position="353"/>
    </location>
</feature>
<reference evidence="6 7" key="1">
    <citation type="submission" date="2020-08" db="EMBL/GenBank/DDBJ databases">
        <title>Sequencing the genomes of 1000 actinobacteria strains.</title>
        <authorList>
            <person name="Klenk H.-P."/>
        </authorList>
    </citation>
    <scope>NUCLEOTIDE SEQUENCE [LARGE SCALE GENOMIC DNA]</scope>
    <source>
        <strain evidence="6 7">DSM 44551</strain>
    </source>
</reference>
<dbReference type="Pfam" id="PF00534">
    <property type="entry name" value="Glycos_transf_1"/>
    <property type="match status" value="1"/>
</dbReference>
<evidence type="ECO:0000256" key="1">
    <source>
        <dbReference type="ARBA" id="ARBA00022676"/>
    </source>
</evidence>
<keyword evidence="7" id="KW-1185">Reference proteome</keyword>
<organism evidence="6 7">
    <name type="scientific">Nocardiopsis composta</name>
    <dbReference type="NCBI Taxonomy" id="157465"/>
    <lineage>
        <taxon>Bacteria</taxon>
        <taxon>Bacillati</taxon>
        <taxon>Actinomycetota</taxon>
        <taxon>Actinomycetes</taxon>
        <taxon>Streptosporangiales</taxon>
        <taxon>Nocardiopsidaceae</taxon>
        <taxon>Nocardiopsis</taxon>
    </lineage>
</organism>
<dbReference type="RefSeq" id="WP_184392323.1">
    <property type="nucleotide sequence ID" value="NZ_JACHDB010000001.1"/>
</dbReference>
<dbReference type="PANTHER" id="PTHR12526:SF627">
    <property type="entry name" value="D-RHAMNOSYLTRANSFERASE WBPZ"/>
    <property type="match status" value="1"/>
</dbReference>
<feature type="domain" description="Glycosyltransferase subfamily 4-like N-terminal" evidence="5">
    <location>
        <begin position="13"/>
        <end position="189"/>
    </location>
</feature>
<dbReference type="PANTHER" id="PTHR12526">
    <property type="entry name" value="GLYCOSYLTRANSFERASE"/>
    <property type="match status" value="1"/>
</dbReference>
<evidence type="ECO:0000313" key="7">
    <source>
        <dbReference type="Proteomes" id="UP000572635"/>
    </source>
</evidence>
<evidence type="ECO:0000256" key="2">
    <source>
        <dbReference type="ARBA" id="ARBA00022679"/>
    </source>
</evidence>
<dbReference type="CDD" id="cd03820">
    <property type="entry name" value="GT4_AmsD-like"/>
    <property type="match status" value="1"/>
</dbReference>
<feature type="region of interest" description="Disordered" evidence="3">
    <location>
        <begin position="384"/>
        <end position="403"/>
    </location>
</feature>
<dbReference type="SUPFAM" id="SSF53756">
    <property type="entry name" value="UDP-Glycosyltransferase/glycogen phosphorylase"/>
    <property type="match status" value="1"/>
</dbReference>
<name>A0A7W8VE06_9ACTN</name>
<dbReference type="AlphaFoldDB" id="A0A7W8VE06"/>
<dbReference type="Proteomes" id="UP000572635">
    <property type="component" value="Unassembled WGS sequence"/>
</dbReference>
<evidence type="ECO:0000313" key="6">
    <source>
        <dbReference type="EMBL" id="MBB5432807.1"/>
    </source>
</evidence>
<comment type="caution">
    <text evidence="6">The sequence shown here is derived from an EMBL/GenBank/DDBJ whole genome shotgun (WGS) entry which is preliminary data.</text>
</comment>
<accession>A0A7W8VE06</accession>
<dbReference type="GO" id="GO:0016757">
    <property type="term" value="F:glycosyltransferase activity"/>
    <property type="evidence" value="ECO:0007669"/>
    <property type="project" value="UniProtKB-KW"/>
</dbReference>
<dbReference type="Gene3D" id="3.40.50.2000">
    <property type="entry name" value="Glycogen Phosphorylase B"/>
    <property type="match status" value="2"/>
</dbReference>
<sequence length="827" mass="87515">MKIVYLIHNLYGIGGTIRTVINQAEALAELGHGVEVVSVFRHREDPVLPVGTRVRVRPVIDLREPPGGEPSRLPSRLYPPEEKLYSDHSAASDELIARALAEAAPDVAVGTRAGLNILLTRLPLREDGIAVVGQEHLTHRMYGRELMAAMSRAYPRLSALVPVTEADAAAYRERMRLPGVVVRAIPNCVPEPAITAGGAPRRTVAAAGRLTGMKGYDLLIDAFGRVADEHPGWTLRIYGRGQGLDARRRQIDALGLHDRAFMMGPHPRMDEAWAVSSFCAVTSRDEPFGMTIVEAMRAGLPVLSTDCPFGPAEIITHGHDGLLVPNGDVGAIADGLDLLMGDDALRARMAAAALESSRRYAPEAIARRHEELFTELLAAPAVPAQRSARTVRTTAPPDEGPAPDHCAAEAAADGSVRLRFARPPQAVVLQGKEGEHLIPARNGSVPITPADIRRAGGACSVLRRDEGGAPVPVPATLLDLRSAPAPAPADLAGHPGGLEFVLPQRAAAGLLRVSVRGAARYAEVRDVQVAAEAVTVTGTVLGAGRGDPDALLVLRPGRGADGVAAAAPVDATGMFTAAVPTSGVATAHARLLAGPADPAAPVNWSLVLRAFGAEHRLGRLLLGAADWSRITGYPHAVACADGRGGAFLVQPRYTRAGRLALRSAPCGPDESADPLAHAVGDLSVRWASPEPLPSLLISGALRSQAVAADSLRLLLAGDSADAVPLPLSTEQDAGGVHYTAWVTLARRALPFGRWRVVLQADGALGDAEPGCPDPPGPRRWWIGPLPVYARIRAVDGATVIEYAPVDLPLALRRRIRRWKRKLPRRSR</sequence>
<protein>
    <submittedName>
        <fullName evidence="6">Glycosyltransferase involved in cell wall biosynthesis</fullName>
    </submittedName>
</protein>
<dbReference type="InterPro" id="IPR001296">
    <property type="entry name" value="Glyco_trans_1"/>
</dbReference>
<keyword evidence="1" id="KW-0328">Glycosyltransferase</keyword>
<gene>
    <name evidence="6" type="ORF">HDA36_002891</name>
</gene>
<evidence type="ECO:0000259" key="4">
    <source>
        <dbReference type="Pfam" id="PF00534"/>
    </source>
</evidence>
<keyword evidence="2 6" id="KW-0808">Transferase</keyword>
<dbReference type="Pfam" id="PF13439">
    <property type="entry name" value="Glyco_transf_4"/>
    <property type="match status" value="1"/>
</dbReference>
<evidence type="ECO:0000256" key="3">
    <source>
        <dbReference type="SAM" id="MobiDB-lite"/>
    </source>
</evidence>
<dbReference type="InterPro" id="IPR028098">
    <property type="entry name" value="Glyco_trans_4-like_N"/>
</dbReference>